<evidence type="ECO:0000313" key="1">
    <source>
        <dbReference type="EMBL" id="KAG5446283.1"/>
    </source>
</evidence>
<accession>A0A419QDV9</accession>
<keyword evidence="2" id="KW-1185">Reference proteome</keyword>
<proteinExistence type="predicted"/>
<reference evidence="1 2" key="1">
    <citation type="journal article" date="2018" name="Biotechnol. Adv.">
        <title>Improved genomic resources and new bioinformatic workflow for the carcinogenic parasite Clonorchis sinensis: Biotechnological implications.</title>
        <authorList>
            <person name="Wang D."/>
            <person name="Korhonen P.K."/>
            <person name="Gasser R.B."/>
            <person name="Young N.D."/>
        </authorList>
    </citation>
    <scope>NUCLEOTIDE SEQUENCE [LARGE SCALE GENOMIC DNA]</scope>
    <source>
        <strain evidence="1">Cs-k2</strain>
    </source>
</reference>
<gene>
    <name evidence="1" type="ORF">CSKR_110323</name>
</gene>
<organism evidence="1 2">
    <name type="scientific">Clonorchis sinensis</name>
    <name type="common">Chinese liver fluke</name>
    <dbReference type="NCBI Taxonomy" id="79923"/>
    <lineage>
        <taxon>Eukaryota</taxon>
        <taxon>Metazoa</taxon>
        <taxon>Spiralia</taxon>
        <taxon>Lophotrochozoa</taxon>
        <taxon>Platyhelminthes</taxon>
        <taxon>Trematoda</taxon>
        <taxon>Digenea</taxon>
        <taxon>Opisthorchiida</taxon>
        <taxon>Opisthorchiata</taxon>
        <taxon>Opisthorchiidae</taxon>
        <taxon>Clonorchis</taxon>
    </lineage>
</organism>
<sequence>MRILKTLRPSVTGFVPLGAHQVRTVPGFLETDVLLEPKLHEISEIHSFAYQFGFDGRLTWNRFGSLIYDIFKQLNVLHQVTSCFSWYDVRDIAAHSPSFLQIYVLLKPKLHEIRLTPSSAYQLSSDGLLTWNPLLYDILNQLNELHQVASSKILQYQLKHEVAWCSTFS</sequence>
<evidence type="ECO:0000313" key="2">
    <source>
        <dbReference type="Proteomes" id="UP000286415"/>
    </source>
</evidence>
<protein>
    <submittedName>
        <fullName evidence="1">Uncharacterized protein</fullName>
    </submittedName>
</protein>
<dbReference type="EMBL" id="NIRI02000056">
    <property type="protein sequence ID" value="KAG5446283.1"/>
    <property type="molecule type" value="Genomic_DNA"/>
</dbReference>
<reference evidence="1 2" key="2">
    <citation type="journal article" date="2021" name="Genomics">
        <title>High-quality reference genome for Clonorchis sinensis.</title>
        <authorList>
            <person name="Young N.D."/>
            <person name="Stroehlein A.J."/>
            <person name="Kinkar L."/>
            <person name="Wang T."/>
            <person name="Sohn W.M."/>
            <person name="Chang B.C.H."/>
            <person name="Kaur P."/>
            <person name="Weisz D."/>
            <person name="Dudchenko O."/>
            <person name="Aiden E.L."/>
            <person name="Korhonen P.K."/>
            <person name="Gasser R.B."/>
        </authorList>
    </citation>
    <scope>NUCLEOTIDE SEQUENCE [LARGE SCALE GENOMIC DNA]</scope>
    <source>
        <strain evidence="1">Cs-k2</strain>
    </source>
</reference>
<name>A0A419QDV9_CLOSI</name>
<comment type="caution">
    <text evidence="1">The sequence shown here is derived from an EMBL/GenBank/DDBJ whole genome shotgun (WGS) entry which is preliminary data.</text>
</comment>
<dbReference type="AlphaFoldDB" id="A0A419QDV9"/>
<dbReference type="Proteomes" id="UP000286415">
    <property type="component" value="Unassembled WGS sequence"/>
</dbReference>
<dbReference type="InParanoid" id="A0A419QDV9"/>